<evidence type="ECO:0008006" key="3">
    <source>
        <dbReference type="Google" id="ProtNLM"/>
    </source>
</evidence>
<reference evidence="1 2" key="1">
    <citation type="journal article" date="2011" name="Stand. Genomic Sci.">
        <title>Complete genome sequence of the filamentous gliding predatory bacterium Herpetosiphon aurantiacus type strain (114-95(T)).</title>
        <authorList>
            <person name="Kiss H."/>
            <person name="Nett M."/>
            <person name="Domin N."/>
            <person name="Martin K."/>
            <person name="Maresca J.A."/>
            <person name="Copeland A."/>
            <person name="Lapidus A."/>
            <person name="Lucas S."/>
            <person name="Berry K.W."/>
            <person name="Glavina Del Rio T."/>
            <person name="Dalin E."/>
            <person name="Tice H."/>
            <person name="Pitluck S."/>
            <person name="Richardson P."/>
            <person name="Bruce D."/>
            <person name="Goodwin L."/>
            <person name="Han C."/>
            <person name="Detter J.C."/>
            <person name="Schmutz J."/>
            <person name="Brettin T."/>
            <person name="Land M."/>
            <person name="Hauser L."/>
            <person name="Kyrpides N.C."/>
            <person name="Ivanova N."/>
            <person name="Goker M."/>
            <person name="Woyke T."/>
            <person name="Klenk H.P."/>
            <person name="Bryant D.A."/>
        </authorList>
    </citation>
    <scope>NUCLEOTIDE SEQUENCE [LARGE SCALE GENOMIC DNA]</scope>
    <source>
        <strain evidence="2">ATCC 23779 / DSM 785 / 114-95</strain>
    </source>
</reference>
<evidence type="ECO:0000313" key="2">
    <source>
        <dbReference type="Proteomes" id="UP000000787"/>
    </source>
</evidence>
<protein>
    <recommendedName>
        <fullName evidence="3">Terpene synthase</fullName>
    </recommendedName>
</protein>
<accession>A9B7K7</accession>
<evidence type="ECO:0000313" key="1">
    <source>
        <dbReference type="EMBL" id="ABX02980.1"/>
    </source>
</evidence>
<dbReference type="BioCyc" id="HAUR316274:GHYA-331-MONOMER"/>
<dbReference type="AlphaFoldDB" id="A9B7K7"/>
<dbReference type="InParanoid" id="A9B7K7"/>
<organism evidence="1 2">
    <name type="scientific">Herpetosiphon aurantiacus (strain ATCC 23779 / DSM 785 / 114-95)</name>
    <dbReference type="NCBI Taxonomy" id="316274"/>
    <lineage>
        <taxon>Bacteria</taxon>
        <taxon>Bacillati</taxon>
        <taxon>Chloroflexota</taxon>
        <taxon>Chloroflexia</taxon>
        <taxon>Herpetosiphonales</taxon>
        <taxon>Herpetosiphonaceae</taxon>
        <taxon>Herpetosiphon</taxon>
    </lineage>
</organism>
<dbReference type="STRING" id="316274.Haur_0328"/>
<dbReference type="EMBL" id="CP000875">
    <property type="protein sequence ID" value="ABX02980.1"/>
    <property type="molecule type" value="Genomic_DNA"/>
</dbReference>
<sequence length="427" mass="49895">MARNIMLNHSIRLYGHFIQQQLPPSNYKEFSRWGIDEQNIYRSEYLQMSSLTQMCTMFTYLYHSAIADRQKWNILCESFGTMLIYQIYEVISDNISMGLGLAINPDYQQKNQLIRYFNTAMVESLDNGIIMLDHQRIKALSKNISLIEQHISLTRNQDLFDKYCAHKNIRLDTIEEPEIWVALYANIASCLDFINQIKQPSARTLIKNSVISRYTAINRLNNAEYTSINQLIQLQIDTMLVIPTLEYCINLWSEVYLDDQALRDDIAENPYLRQYITTATLLVRLLNDVGSILLQLSHQQIAQYFSQLLLESPPLKHEAWYDWFNRVASHPMFFRLHKDVVFNEVNILLYAIEPTMDPSTVIDQMIHNTQHAAQLYQATMALFEQQFGLLSQTSHYRIPLDIASRIVTFHQALYANDYTQPEGEYAV</sequence>
<keyword evidence="2" id="KW-1185">Reference proteome</keyword>
<dbReference type="KEGG" id="hau:Haur_0328"/>
<dbReference type="eggNOG" id="ENOG5033ZTC">
    <property type="taxonomic scope" value="Bacteria"/>
</dbReference>
<name>A9B7K7_HERA2</name>
<proteinExistence type="predicted"/>
<dbReference type="Proteomes" id="UP000000787">
    <property type="component" value="Chromosome"/>
</dbReference>
<dbReference type="HOGENOM" id="CLU_642172_0_0_0"/>
<gene>
    <name evidence="1" type="ordered locus">Haur_0328</name>
</gene>